<reference evidence="1 2" key="1">
    <citation type="submission" date="2020-08" db="EMBL/GenBank/DDBJ databases">
        <title>Genomic Encyclopedia of Type Strains, Phase IV (KMG-IV): sequencing the most valuable type-strain genomes for metagenomic binning, comparative biology and taxonomic classification.</title>
        <authorList>
            <person name="Goeker M."/>
        </authorList>
    </citation>
    <scope>NUCLEOTIDE SEQUENCE [LARGE SCALE GENOMIC DNA]</scope>
    <source>
        <strain evidence="1 2">DSM 22336</strain>
    </source>
</reference>
<dbReference type="RefSeq" id="WP_184221069.1">
    <property type="nucleotide sequence ID" value="NZ_JACIIU010000003.1"/>
</dbReference>
<dbReference type="InterPro" id="IPR038555">
    <property type="entry name" value="Zincin_1_sf"/>
</dbReference>
<accession>A0A841M2L3</accession>
<name>A0A841M2L3_9HYPH</name>
<dbReference type="GO" id="GO:0006508">
    <property type="term" value="P:proteolysis"/>
    <property type="evidence" value="ECO:0007669"/>
    <property type="project" value="UniProtKB-KW"/>
</dbReference>
<dbReference type="EMBL" id="JACIIU010000003">
    <property type="protein sequence ID" value="MBB6260571.1"/>
    <property type="molecule type" value="Genomic_DNA"/>
</dbReference>
<keyword evidence="2" id="KW-1185">Reference proteome</keyword>
<gene>
    <name evidence="1" type="ORF">FHS77_001105</name>
</gene>
<dbReference type="Pfam" id="PF06262">
    <property type="entry name" value="Zincin_1"/>
    <property type="match status" value="1"/>
</dbReference>
<protein>
    <submittedName>
        <fullName evidence="1">Putative Zn-dependent protease with MMP-like domain</fullName>
    </submittedName>
</protein>
<evidence type="ECO:0000313" key="2">
    <source>
        <dbReference type="Proteomes" id="UP000555393"/>
    </source>
</evidence>
<dbReference type="SUPFAM" id="SSF55486">
    <property type="entry name" value="Metalloproteases ('zincins'), catalytic domain"/>
    <property type="match status" value="1"/>
</dbReference>
<comment type="caution">
    <text evidence="1">The sequence shown here is derived from an EMBL/GenBank/DDBJ whole genome shotgun (WGS) entry which is preliminary data.</text>
</comment>
<dbReference type="GO" id="GO:0008233">
    <property type="term" value="F:peptidase activity"/>
    <property type="evidence" value="ECO:0007669"/>
    <property type="project" value="UniProtKB-KW"/>
</dbReference>
<keyword evidence="1" id="KW-0378">Hydrolase</keyword>
<dbReference type="Proteomes" id="UP000555393">
    <property type="component" value="Unassembled WGS sequence"/>
</dbReference>
<proteinExistence type="predicted"/>
<evidence type="ECO:0000313" key="1">
    <source>
        <dbReference type="EMBL" id="MBB6260571.1"/>
    </source>
</evidence>
<dbReference type="Gene3D" id="3.30.2010.20">
    <property type="match status" value="1"/>
</dbReference>
<dbReference type="CDD" id="cd12952">
    <property type="entry name" value="MMP_ACEL2062"/>
    <property type="match status" value="1"/>
</dbReference>
<sequence>MPRSDQTGIWASRLAPNLTEIESLTHQAYAHLPQEFRELCPDMTLHVADFPDDSIIEDLGLDTPFDLLGLFEGAGLGERFSLQTDNQRPNRMTLFRRAILDYWCEHEETLHEIITHVLIHEIGHHFGLDDDAMLSLEDAH</sequence>
<dbReference type="InterPro" id="IPR010428">
    <property type="entry name" value="Zincin_1"/>
</dbReference>
<keyword evidence="1" id="KW-0645">Protease</keyword>
<dbReference type="AlphaFoldDB" id="A0A841M2L3"/>
<organism evidence="1 2">
    <name type="scientific">Paenochrobactrum gallinarii</name>
    <dbReference type="NCBI Taxonomy" id="643673"/>
    <lineage>
        <taxon>Bacteria</taxon>
        <taxon>Pseudomonadati</taxon>
        <taxon>Pseudomonadota</taxon>
        <taxon>Alphaproteobacteria</taxon>
        <taxon>Hyphomicrobiales</taxon>
        <taxon>Brucellaceae</taxon>
        <taxon>Paenochrobactrum</taxon>
    </lineage>
</organism>